<dbReference type="EMBL" id="CAJFCW020000005">
    <property type="protein sequence ID" value="CAG9120364.1"/>
    <property type="molecule type" value="Genomic_DNA"/>
</dbReference>
<feature type="compositionally biased region" description="Basic and acidic residues" evidence="1">
    <location>
        <begin position="1372"/>
        <end position="1389"/>
    </location>
</feature>
<feature type="region of interest" description="Disordered" evidence="1">
    <location>
        <begin position="1063"/>
        <end position="1088"/>
    </location>
</feature>
<dbReference type="Proteomes" id="UP000783686">
    <property type="component" value="Unassembled WGS sequence"/>
</dbReference>
<organism evidence="2 3">
    <name type="scientific">Bursaphelenchus okinawaensis</name>
    <dbReference type="NCBI Taxonomy" id="465554"/>
    <lineage>
        <taxon>Eukaryota</taxon>
        <taxon>Metazoa</taxon>
        <taxon>Ecdysozoa</taxon>
        <taxon>Nematoda</taxon>
        <taxon>Chromadorea</taxon>
        <taxon>Rhabditida</taxon>
        <taxon>Tylenchina</taxon>
        <taxon>Tylenchomorpha</taxon>
        <taxon>Aphelenchoidea</taxon>
        <taxon>Aphelenchoididae</taxon>
        <taxon>Bursaphelenchus</taxon>
    </lineage>
</organism>
<accession>A0A811L9E0</accession>
<proteinExistence type="predicted"/>
<feature type="compositionally biased region" description="Acidic residues" evidence="1">
    <location>
        <begin position="1315"/>
        <end position="1324"/>
    </location>
</feature>
<evidence type="ECO:0000313" key="3">
    <source>
        <dbReference type="Proteomes" id="UP000614601"/>
    </source>
</evidence>
<feature type="compositionally biased region" description="Polar residues" evidence="1">
    <location>
        <begin position="1253"/>
        <end position="1270"/>
    </location>
</feature>
<evidence type="ECO:0000256" key="1">
    <source>
        <dbReference type="SAM" id="MobiDB-lite"/>
    </source>
</evidence>
<dbReference type="OrthoDB" id="20729at2759"/>
<reference evidence="2" key="1">
    <citation type="submission" date="2020-09" db="EMBL/GenBank/DDBJ databases">
        <authorList>
            <person name="Kikuchi T."/>
        </authorList>
    </citation>
    <scope>NUCLEOTIDE SEQUENCE</scope>
    <source>
        <strain evidence="2">SH1</strain>
    </source>
</reference>
<feature type="compositionally biased region" description="Acidic residues" evidence="1">
    <location>
        <begin position="1217"/>
        <end position="1233"/>
    </location>
</feature>
<feature type="compositionally biased region" description="Polar residues" evidence="1">
    <location>
        <begin position="1325"/>
        <end position="1334"/>
    </location>
</feature>
<feature type="compositionally biased region" description="Acidic residues" evidence="1">
    <location>
        <begin position="1296"/>
        <end position="1307"/>
    </location>
</feature>
<feature type="region of interest" description="Disordered" evidence="1">
    <location>
        <begin position="1198"/>
        <end position="1468"/>
    </location>
</feature>
<feature type="compositionally biased region" description="Basic and acidic residues" evidence="1">
    <location>
        <begin position="1335"/>
        <end position="1359"/>
    </location>
</feature>
<feature type="compositionally biased region" description="Low complexity" evidence="1">
    <location>
        <begin position="1069"/>
        <end position="1080"/>
    </location>
</feature>
<gene>
    <name evidence="2" type="ORF">BOKJ2_LOCUS11336</name>
</gene>
<dbReference type="EMBL" id="CAJFDH010000005">
    <property type="protein sequence ID" value="CAD5224953.1"/>
    <property type="molecule type" value="Genomic_DNA"/>
</dbReference>
<protein>
    <recommendedName>
        <fullName evidence="4">ELYS-bb domain-containing protein</fullName>
    </recommendedName>
</protein>
<feature type="compositionally biased region" description="Basic and acidic residues" evidence="1">
    <location>
        <begin position="1202"/>
        <end position="1216"/>
    </location>
</feature>
<comment type="caution">
    <text evidence="2">The sequence shown here is derived from an EMBL/GenBank/DDBJ whole genome shotgun (WGS) entry which is preliminary data.</text>
</comment>
<evidence type="ECO:0008006" key="4">
    <source>
        <dbReference type="Google" id="ProtNLM"/>
    </source>
</evidence>
<evidence type="ECO:0000313" key="2">
    <source>
        <dbReference type="EMBL" id="CAD5224953.1"/>
    </source>
</evidence>
<keyword evidence="3" id="KW-1185">Reference proteome</keyword>
<sequence>MRRAGFNGPISAVVQELRESEFKDDSFNFEEKSVLGGGMFDKKSTKQDYFYIYNDNHLMVYQKGGAASQSLVVLNYYFNDTAAVQSAVYFRADESMEGVLVAVRDLALDANYVSFISFETKKQHKACLFNAKISHVQVCVDGVSMKTATGLSAGLGKYPHVLVVGGEDTYAAIFHMGLIPKEPCEDNAKLPNKCIMLMKPDENGDIEYNTELKQGTFKKEAVEVTSLCYVEERRVVAVGLSNGIVSLSSLKSGLVGYVYIGRSFEVLDITWQNSIDDSDKCIFMWMYIRRIYDNQHILCLFSNSGAVGNSEISWVRRFHYIIKDCQEMLVMKSIPLNKEQAAAIGLTDNTEVEDTMNTTVSSPEWYTANMMFMYVESINGTRTLRGSVFDLDAYYTKRMPGEPVPDRTPARQCGFLSFFKAPEGISFKPSDVLDVNVVDISRFKRPASVEEHVDQLFYPSSLNFTVDILTTTKITQMEVLCIQDQAINQIEKNIVEYFEDPSHASSFLFSLGLTNSLPDENDVVMRSCVFRILLNNNFLGLLRVVTDPNLPRDILVFIDKWLFKELEACKARLESENTMMISEPLRNVPKATFEYLTHSQSVFRRSAKVFTELAKRFEELNMGESALTRVKAHAKVAADFVLVASGYIFGLHNDLLRQTEENVEIMNKLKLEFAKRSNMARHLNSKLEIHQIFEEILDANQDELEEALGIEVASELYPPECYLNFMAVLPLFNISEAAKLSVIGYLAKDLDLVDVHSDWNYFDRACSYFLNDNLSSDKMKQMSDVWSSDYKLLTIGKLAESSEMHALKVVSEEEETVEEKDLCFMPCETEEEKIKLLELYSQLPHGIHKYNKDMISRKRYEMIVEPPVQVEEDEPEFVKETRLNILKIKKDFPFAFAKNSFPPEILEKCRKNRNAVPKMVLTNSGGPQVIEMSTNKGLSGRILHQNDDLDMLIDEAKVPQKFPTDEMDEKKENMNAFTPPSKHSYLLPQITPPSCRKTPMASTPVMVRTATGATPVRDREGVMLTSALRAKDMERIKRMTTPLSVRKRVSVFSSTTVTKYRKTTFEGGSTPTAPSSSTPPFSKRTREIKPTSILRTAGSVRRTAISESKIQFTKTKKIHHIPTNAENRRVQNADTSFTEFSKLDDSTASEMSQNSLLGDEIDLHQSIDFEENSPNSEDDGEDLFSITRTIETAQEYVTERFFSPKKDEAKDEKADEATEEETPGTPEAADEEACGTTEASDEQAFGTIDATDEQGSGTAEASEAQETLETTYEVDKKMDTSASSEEPERIPATVEVVDEMSDAEEPEVLSTTYDVDNDVQEEDSVANSEGASVQNDEKTTAEVVEEPERPSETPEKTIAEDETTVLDSEQTFVKHDETATKDTVQHDDLQLATDEQEPSASEPPKKRRGRKPKDPNESSSSGRKTTPRPKAAALSRRSPRLQTPEPSAVNDTDDSFKPRRSPRLNRQK</sequence>
<feature type="compositionally biased region" description="Basic residues" evidence="1">
    <location>
        <begin position="1458"/>
        <end position="1468"/>
    </location>
</feature>
<name>A0A811L9E0_9BILA</name>
<dbReference type="Proteomes" id="UP000614601">
    <property type="component" value="Unassembled WGS sequence"/>
</dbReference>